<dbReference type="InterPro" id="IPR002347">
    <property type="entry name" value="SDR_fam"/>
</dbReference>
<evidence type="ECO:0000313" key="7">
    <source>
        <dbReference type="Proteomes" id="UP000085678"/>
    </source>
</evidence>
<evidence type="ECO:0000256" key="3">
    <source>
        <dbReference type="ARBA" id="ARBA00023002"/>
    </source>
</evidence>
<dbReference type="SMART" id="SM00822">
    <property type="entry name" value="PKS_KR"/>
    <property type="match status" value="1"/>
</dbReference>
<dbReference type="InParanoid" id="A0A1S3IGM9"/>
<evidence type="ECO:0000256" key="4">
    <source>
        <dbReference type="ARBA" id="ARBA00041580"/>
    </source>
</evidence>
<dbReference type="Pfam" id="PF13561">
    <property type="entry name" value="adh_short_C2"/>
    <property type="match status" value="1"/>
</dbReference>
<dbReference type="GO" id="GO:0016616">
    <property type="term" value="F:oxidoreductase activity, acting on the CH-OH group of donors, NAD or NADP as acceptor"/>
    <property type="evidence" value="ECO:0007669"/>
    <property type="project" value="TreeGrafter"/>
</dbReference>
<evidence type="ECO:0000313" key="8">
    <source>
        <dbReference type="RefSeq" id="XP_013397021.1"/>
    </source>
</evidence>
<evidence type="ECO:0000256" key="1">
    <source>
        <dbReference type="ARBA" id="ARBA00005194"/>
    </source>
</evidence>
<dbReference type="PANTHER" id="PTHR42760">
    <property type="entry name" value="SHORT-CHAIN DEHYDROGENASES/REDUCTASES FAMILY MEMBER"/>
    <property type="match status" value="1"/>
</dbReference>
<sequence>MSHSRVCAVFGGTRGIGKAISERFLREGFKVAVLGRDPEAISKYQEKNVNEDRILALHCDVTSSTSVEDSVQSILVKYGHISVLVNCAGVNRDRLLLRTSMTDINEQINTNLTGTILTCQAVVRHMIQNKSGSIINIGSIVGLKGNQGQCVYSATKAGLVGFTKSLAKEVASRGITVNLIAPGFIETDMTATLSSHQLDTVIKRIPLKKLGQPQEVAEVAMYLAGASYITGQVLCVDGGLGISIP</sequence>
<dbReference type="GeneID" id="106163862"/>
<dbReference type="Proteomes" id="UP000085678">
    <property type="component" value="Unplaced"/>
</dbReference>
<comment type="similarity">
    <text evidence="2">Belongs to the short-chain dehydrogenases/reductases (SDR) family.</text>
</comment>
<dbReference type="RefSeq" id="XP_013397021.1">
    <property type="nucleotide sequence ID" value="XM_013541567.1"/>
</dbReference>
<gene>
    <name evidence="8" type="primary">LOC106163862</name>
</gene>
<keyword evidence="3" id="KW-0560">Oxidoreductase</keyword>
<evidence type="ECO:0000259" key="6">
    <source>
        <dbReference type="SMART" id="SM00822"/>
    </source>
</evidence>
<dbReference type="PANTHER" id="PTHR42760:SF133">
    <property type="entry name" value="3-OXOACYL-[ACYL-CARRIER-PROTEIN] REDUCTASE"/>
    <property type="match status" value="1"/>
</dbReference>
<evidence type="ECO:0000256" key="5">
    <source>
        <dbReference type="ARBA" id="ARBA00041707"/>
    </source>
</evidence>
<dbReference type="GO" id="GO:0006633">
    <property type="term" value="P:fatty acid biosynthetic process"/>
    <property type="evidence" value="ECO:0007669"/>
    <property type="project" value="TreeGrafter"/>
</dbReference>
<comment type="pathway">
    <text evidence="1">Lipid metabolism; fatty acid biosynthesis.</text>
</comment>
<keyword evidence="7" id="KW-1185">Reference proteome</keyword>
<dbReference type="InterPro" id="IPR036291">
    <property type="entry name" value="NAD(P)-bd_dom_sf"/>
</dbReference>
<dbReference type="InterPro" id="IPR020904">
    <property type="entry name" value="Sc_DH/Rdtase_CS"/>
</dbReference>
<dbReference type="NCBIfam" id="NF009466">
    <property type="entry name" value="PRK12826.1-2"/>
    <property type="match status" value="1"/>
</dbReference>
<dbReference type="OMA" id="CQKHMVD"/>
<organism evidence="7 8">
    <name type="scientific">Lingula anatina</name>
    <name type="common">Brachiopod</name>
    <name type="synonym">Lingula unguis</name>
    <dbReference type="NCBI Taxonomy" id="7574"/>
    <lineage>
        <taxon>Eukaryota</taxon>
        <taxon>Metazoa</taxon>
        <taxon>Spiralia</taxon>
        <taxon>Lophotrochozoa</taxon>
        <taxon>Brachiopoda</taxon>
        <taxon>Linguliformea</taxon>
        <taxon>Lingulata</taxon>
        <taxon>Lingulida</taxon>
        <taxon>Linguloidea</taxon>
        <taxon>Lingulidae</taxon>
        <taxon>Lingula</taxon>
    </lineage>
</organism>
<protein>
    <recommendedName>
        <fullName evidence="5">3-ketoacyl-[acyl-carrier-protein] reductase beta subunit</fullName>
    </recommendedName>
    <alternativeName>
        <fullName evidence="4">Quinone reductase CBR4</fullName>
    </alternativeName>
</protein>
<dbReference type="AlphaFoldDB" id="A0A1S3IGM9"/>
<proteinExistence type="inferred from homology"/>
<dbReference type="PRINTS" id="PR00081">
    <property type="entry name" value="GDHRDH"/>
</dbReference>
<name>A0A1S3IGM9_LINAN</name>
<dbReference type="Gene3D" id="3.40.50.720">
    <property type="entry name" value="NAD(P)-binding Rossmann-like Domain"/>
    <property type="match status" value="1"/>
</dbReference>
<dbReference type="FunFam" id="3.40.50.720:FF:000173">
    <property type="entry name" value="3-oxoacyl-[acyl-carrier protein] reductase"/>
    <property type="match status" value="1"/>
</dbReference>
<dbReference type="KEGG" id="lak:106163862"/>
<feature type="domain" description="Ketoreductase" evidence="6">
    <location>
        <begin position="5"/>
        <end position="188"/>
    </location>
</feature>
<dbReference type="OrthoDB" id="294295at2759"/>
<dbReference type="SUPFAM" id="SSF51735">
    <property type="entry name" value="NAD(P)-binding Rossmann-fold domains"/>
    <property type="match status" value="1"/>
</dbReference>
<dbReference type="PROSITE" id="PS00061">
    <property type="entry name" value="ADH_SHORT"/>
    <property type="match status" value="1"/>
</dbReference>
<reference evidence="8" key="1">
    <citation type="submission" date="2025-08" db="UniProtKB">
        <authorList>
            <consortium name="RefSeq"/>
        </authorList>
    </citation>
    <scope>IDENTIFICATION</scope>
    <source>
        <tissue evidence="8">Gonads</tissue>
    </source>
</reference>
<evidence type="ECO:0000256" key="2">
    <source>
        <dbReference type="ARBA" id="ARBA00006484"/>
    </source>
</evidence>
<dbReference type="GO" id="GO:0048038">
    <property type="term" value="F:quinone binding"/>
    <property type="evidence" value="ECO:0007669"/>
    <property type="project" value="TreeGrafter"/>
</dbReference>
<dbReference type="PRINTS" id="PR00080">
    <property type="entry name" value="SDRFAMILY"/>
</dbReference>
<dbReference type="STRING" id="7574.A0A1S3IGM9"/>
<dbReference type="InterPro" id="IPR057326">
    <property type="entry name" value="KR_dom"/>
</dbReference>
<accession>A0A1S3IGM9</accession>